<feature type="compositionally biased region" description="Low complexity" evidence="2">
    <location>
        <begin position="57"/>
        <end position="66"/>
    </location>
</feature>
<organism evidence="3 4">
    <name type="scientific">Niveomyces insectorum RCEF 264</name>
    <dbReference type="NCBI Taxonomy" id="1081102"/>
    <lineage>
        <taxon>Eukaryota</taxon>
        <taxon>Fungi</taxon>
        <taxon>Dikarya</taxon>
        <taxon>Ascomycota</taxon>
        <taxon>Pezizomycotina</taxon>
        <taxon>Sordariomycetes</taxon>
        <taxon>Hypocreomycetidae</taxon>
        <taxon>Hypocreales</taxon>
        <taxon>Cordycipitaceae</taxon>
        <taxon>Niveomyces</taxon>
    </lineage>
</organism>
<evidence type="ECO:0000313" key="4">
    <source>
        <dbReference type="Proteomes" id="UP000076874"/>
    </source>
</evidence>
<dbReference type="Gene3D" id="1.25.40.10">
    <property type="entry name" value="Tetratricopeptide repeat domain"/>
    <property type="match status" value="1"/>
</dbReference>
<keyword evidence="4" id="KW-1185">Reference proteome</keyword>
<dbReference type="EMBL" id="AZHD01000007">
    <property type="protein sequence ID" value="OAA61865.1"/>
    <property type="molecule type" value="Genomic_DNA"/>
</dbReference>
<dbReference type="InterPro" id="IPR011990">
    <property type="entry name" value="TPR-like_helical_dom_sf"/>
</dbReference>
<gene>
    <name evidence="3" type="ORF">SPI_04724</name>
</gene>
<evidence type="ECO:0000313" key="3">
    <source>
        <dbReference type="EMBL" id="OAA61865.1"/>
    </source>
</evidence>
<dbReference type="InterPro" id="IPR051222">
    <property type="entry name" value="PPR/CCM1_RNA-binding"/>
</dbReference>
<keyword evidence="1" id="KW-0677">Repeat</keyword>
<evidence type="ECO:0000256" key="2">
    <source>
        <dbReference type="SAM" id="MobiDB-lite"/>
    </source>
</evidence>
<protein>
    <submittedName>
        <fullName evidence="3">Calpain-like protein</fullName>
    </submittedName>
</protein>
<dbReference type="OrthoDB" id="185373at2759"/>
<comment type="caution">
    <text evidence="3">The sequence shown here is derived from an EMBL/GenBank/DDBJ whole genome shotgun (WGS) entry which is preliminary data.</text>
</comment>
<sequence length="966" mass="104303">MRSHLAARTVYRRCVTHRSHEASLLAASAGAAPAPPACSRLQPARSVSRYARRRPEATAATVTAPTSQPQHGVLSTTTTIPPTQKRTFLGAIRKSPPRALKAQQVEPGYDVLLRFRASVAEDTRRPPRAELLQAFRDFFGYKLQYGKRVNATQAEWFGRLYDYLQTTSLEEEEKSGTTGLRGSRREELSLEDLRTAREALAKPPSAASNDSGCDTTTDEHLAFCQTLYAELQRRGVSTAADVKRQVVVLCQYGASLEAIELLAGYWHSSSSPPTSTTTTTTSPTATATATAMATARPQPEVRRQSRRDKELWVLLLQGLAREGREADLLREAAAAEAAGLEYMPLFQEIMTTFYAQRDDLAKTRLWFAKPLRSGGNGGSGRGGRLLSTPATYAALLALAQRRPGDAATQEWVQATFETLCESNPSKPLWDVVLQWAVAVRGHGVDEVRRMLATVAEHTKGVNAATATATATTAAAAAAPFDAATINGLVRVAADRGDVLLAERFVQLGADLGIPPDVHTCAMQLAYRVAAADLSGAYASFMRLQELDYDGGGSSSSSDGVVDAEEAAAPALNQYLRALCAAVPPPLSRTSPNNDNGAAAGRGRGRAAANAAADPLVRICDVLDTIEQRSVALEPVTVVALCRLFLRHDRLYDVIDVLSVHALQFSVRERAVVRDEAFVAYIVDEKGTTSTARAWDAYALLRQYFAETPPDRRVRIMDGFFRRGRPDLACYVFGHMRAAREPAQRPTAALYVRCLEGLGRCPDATALQLVHNMLKTDTLVTVNGGLDTTLYNALMLAYAACGDRERALAFWPYIDGAAAAAAGGTGSGTTETGSGPTYASLEILFWVCEGLPFGDAQARAVWAKLQRLEIDVPPAVYDAYIGALAGQGHVAEAQALIDGMEKSAGYGPTMMTLGIAHNALPGQSLQAEFAAWATTAYPAAWQQLCKRGCRSTLEGLRRYKIRRELKA</sequence>
<dbReference type="AlphaFoldDB" id="A0A167USN9"/>
<proteinExistence type="predicted"/>
<evidence type="ECO:0000256" key="1">
    <source>
        <dbReference type="ARBA" id="ARBA00022737"/>
    </source>
</evidence>
<accession>A0A167USN9</accession>
<dbReference type="PANTHER" id="PTHR47942:SF63">
    <property type="entry name" value="PENTATRICOPEPTIDE REPEAT-CONTAINING PROTEIN"/>
    <property type="match status" value="1"/>
</dbReference>
<dbReference type="Proteomes" id="UP000076874">
    <property type="component" value="Unassembled WGS sequence"/>
</dbReference>
<reference evidence="3 4" key="1">
    <citation type="journal article" date="2016" name="Genome Biol. Evol.">
        <title>Divergent and convergent evolution of fungal pathogenicity.</title>
        <authorList>
            <person name="Shang Y."/>
            <person name="Xiao G."/>
            <person name="Zheng P."/>
            <person name="Cen K."/>
            <person name="Zhan S."/>
            <person name="Wang C."/>
        </authorList>
    </citation>
    <scope>NUCLEOTIDE SEQUENCE [LARGE SCALE GENOMIC DNA]</scope>
    <source>
        <strain evidence="3 4">RCEF 264</strain>
    </source>
</reference>
<dbReference type="STRING" id="1081102.A0A167USN9"/>
<feature type="region of interest" description="Disordered" evidence="2">
    <location>
        <begin position="53"/>
        <end position="79"/>
    </location>
</feature>
<name>A0A167USN9_9HYPO</name>
<dbReference type="PANTHER" id="PTHR47942">
    <property type="entry name" value="TETRATRICOPEPTIDE REPEAT (TPR)-LIKE SUPERFAMILY PROTEIN-RELATED"/>
    <property type="match status" value="1"/>
</dbReference>